<name>A0A848DH70_9PSEU</name>
<feature type="compositionally biased region" description="Basic and acidic residues" evidence="1">
    <location>
        <begin position="1"/>
        <end position="22"/>
    </location>
</feature>
<dbReference type="AlphaFoldDB" id="A0A848DH70"/>
<keyword evidence="3" id="KW-1185">Reference proteome</keyword>
<dbReference type="Proteomes" id="UP000586918">
    <property type="component" value="Unassembled WGS sequence"/>
</dbReference>
<organism evidence="2 3">
    <name type="scientific">Pseudonocardia bannensis</name>
    <dbReference type="NCBI Taxonomy" id="630973"/>
    <lineage>
        <taxon>Bacteria</taxon>
        <taxon>Bacillati</taxon>
        <taxon>Actinomycetota</taxon>
        <taxon>Actinomycetes</taxon>
        <taxon>Pseudonocardiales</taxon>
        <taxon>Pseudonocardiaceae</taxon>
        <taxon>Pseudonocardia</taxon>
    </lineage>
</organism>
<evidence type="ECO:0000256" key="1">
    <source>
        <dbReference type="SAM" id="MobiDB-lite"/>
    </source>
</evidence>
<accession>A0A848DH70</accession>
<reference evidence="2 3" key="1">
    <citation type="submission" date="2020-04" db="EMBL/GenBank/DDBJ databases">
        <authorList>
            <person name="Klaysubun C."/>
            <person name="Duangmal K."/>
            <person name="Lipun K."/>
        </authorList>
    </citation>
    <scope>NUCLEOTIDE SEQUENCE [LARGE SCALE GENOMIC DNA]</scope>
    <source>
        <strain evidence="2 3">DSM 45300</strain>
    </source>
</reference>
<evidence type="ECO:0000313" key="2">
    <source>
        <dbReference type="EMBL" id="NMH91883.1"/>
    </source>
</evidence>
<feature type="region of interest" description="Disordered" evidence="1">
    <location>
        <begin position="1"/>
        <end position="24"/>
    </location>
</feature>
<evidence type="ECO:0000313" key="3">
    <source>
        <dbReference type="Proteomes" id="UP000586918"/>
    </source>
</evidence>
<comment type="caution">
    <text evidence="2">The sequence shown here is derived from an EMBL/GenBank/DDBJ whole genome shotgun (WGS) entry which is preliminary data.</text>
</comment>
<gene>
    <name evidence="2" type="ORF">HF519_09895</name>
</gene>
<protein>
    <submittedName>
        <fullName evidence="2">Uncharacterized protein</fullName>
    </submittedName>
</protein>
<dbReference type="EMBL" id="JAAXKZ010000026">
    <property type="protein sequence ID" value="NMH91883.1"/>
    <property type="molecule type" value="Genomic_DNA"/>
</dbReference>
<proteinExistence type="predicted"/>
<sequence>MASPVSDKDARSVDEAHARPDGASDDLVSAVGKFSEALERLERARGALFEFHQLIGGADAMLDDVVEQLRKAGRNHWADRIQTELIGRNVLPGRWTFQIVEEFEDGYYDVFKGLEREVRDDTMAGRRHVFEAEMKERRRTPGQPRHEATP</sequence>
<feature type="region of interest" description="Disordered" evidence="1">
    <location>
        <begin position="130"/>
        <end position="150"/>
    </location>
</feature>